<dbReference type="AlphaFoldDB" id="A0A345JS70"/>
<evidence type="ECO:0000256" key="1">
    <source>
        <dbReference type="SAM" id="Phobius"/>
    </source>
</evidence>
<reference evidence="2 3" key="1">
    <citation type="submission" date="2017-07" db="EMBL/GenBank/DDBJ databases">
        <title>Complete genome sequences and comparative analysis of the novel pathogen Francisella opportunistica.</title>
        <authorList>
            <person name="Dietrich E.A."/>
            <person name="Kingry L.C."/>
            <person name="Petersen J.M."/>
        </authorList>
    </citation>
    <scope>NUCLEOTIDE SEQUENCE [LARGE SCALE GENOMIC DNA]</scope>
    <source>
        <strain evidence="2 3">14-2155</strain>
    </source>
</reference>
<feature type="transmembrane region" description="Helical" evidence="1">
    <location>
        <begin position="7"/>
        <end position="26"/>
    </location>
</feature>
<evidence type="ECO:0000313" key="3">
    <source>
        <dbReference type="Proteomes" id="UP000253862"/>
    </source>
</evidence>
<dbReference type="KEGG" id="foo:CGC45_06010"/>
<sequence>MFIKLKVIATLTIVAVIILGLTYYIFRSHPKIIPGYINTDIRYISAEESGRLLSLKVNEGEPIKKGQALFLIDSSKNQTLLKSNNFLYHASEAVVANMSKGKRQPYIEKTAIDISSAKANLAVATKEYQRQKLLLKDDSTSRKQFEQAKSNYIQANNQVETLKVMQIINNLPARDDLRAAVNFISMFINSNSEYLQQKINSADVKALEDGYVYQIFYHKGEEVRAYSPVMTVINPKDVYIVFYLSKDDLSKIHLGEKINFETASGKSSEAKVSYISQKAEYTPPLLYGINSDSEISFEVHARVEYSPNNSAIYIGEPIKVKL</sequence>
<dbReference type="Proteomes" id="UP000253862">
    <property type="component" value="Chromosome"/>
</dbReference>
<dbReference type="RefSeq" id="WP_071629435.1">
    <property type="nucleotide sequence ID" value="NZ_CP022375.1"/>
</dbReference>
<dbReference type="SUPFAM" id="SSF111369">
    <property type="entry name" value="HlyD-like secretion proteins"/>
    <property type="match status" value="1"/>
</dbReference>
<protein>
    <submittedName>
        <fullName evidence="2">MFP transporter</fullName>
    </submittedName>
</protein>
<proteinExistence type="predicted"/>
<gene>
    <name evidence="2" type="ORF">CGC43_06015</name>
</gene>
<dbReference type="PANTHER" id="PTHR30438">
    <property type="entry name" value="36 KDA ANTIGEN-RELATED"/>
    <property type="match status" value="1"/>
</dbReference>
<keyword evidence="1" id="KW-0812">Transmembrane</keyword>
<dbReference type="Gene3D" id="1.10.287.470">
    <property type="entry name" value="Helix hairpin bin"/>
    <property type="match status" value="1"/>
</dbReference>
<keyword evidence="3" id="KW-1185">Reference proteome</keyword>
<keyword evidence="1" id="KW-0472">Membrane</keyword>
<name>A0A345JS70_9GAMM</name>
<dbReference type="OrthoDB" id="8558741at2"/>
<accession>A0A345JS70</accession>
<dbReference type="EMBL" id="CP022375">
    <property type="protein sequence ID" value="AXH30166.1"/>
    <property type="molecule type" value="Genomic_DNA"/>
</dbReference>
<dbReference type="Gene3D" id="2.40.50.100">
    <property type="match status" value="1"/>
</dbReference>
<organism evidence="2 3">
    <name type="scientific">Francisella opportunistica</name>
    <dbReference type="NCBI Taxonomy" id="2016517"/>
    <lineage>
        <taxon>Bacteria</taxon>
        <taxon>Pseudomonadati</taxon>
        <taxon>Pseudomonadota</taxon>
        <taxon>Gammaproteobacteria</taxon>
        <taxon>Thiotrichales</taxon>
        <taxon>Francisellaceae</taxon>
        <taxon>Francisella</taxon>
    </lineage>
</organism>
<keyword evidence="1" id="KW-1133">Transmembrane helix</keyword>
<dbReference type="Gene3D" id="2.40.30.170">
    <property type="match status" value="1"/>
</dbReference>
<evidence type="ECO:0000313" key="2">
    <source>
        <dbReference type="EMBL" id="AXH30166.1"/>
    </source>
</evidence>